<dbReference type="Pfam" id="PF20723">
    <property type="entry name" value="Pellino_RING"/>
    <property type="match status" value="1"/>
</dbReference>
<feature type="region of interest" description="Disordered" evidence="3">
    <location>
        <begin position="172"/>
        <end position="244"/>
    </location>
</feature>
<evidence type="ECO:0000256" key="1">
    <source>
        <dbReference type="ARBA" id="ARBA00005639"/>
    </source>
</evidence>
<accession>K1PZU3</accession>
<reference evidence="4" key="1">
    <citation type="journal article" date="2012" name="Nature">
        <title>The oyster genome reveals stress adaptation and complexity of shell formation.</title>
        <authorList>
            <person name="Zhang G."/>
            <person name="Fang X."/>
            <person name="Guo X."/>
            <person name="Li L."/>
            <person name="Luo R."/>
            <person name="Xu F."/>
            <person name="Yang P."/>
            <person name="Zhang L."/>
            <person name="Wang X."/>
            <person name="Qi H."/>
            <person name="Xiong Z."/>
            <person name="Que H."/>
            <person name="Xie Y."/>
            <person name="Holland P.W."/>
            <person name="Paps J."/>
            <person name="Zhu Y."/>
            <person name="Wu F."/>
            <person name="Chen Y."/>
            <person name="Wang J."/>
            <person name="Peng C."/>
            <person name="Meng J."/>
            <person name="Yang L."/>
            <person name="Liu J."/>
            <person name="Wen B."/>
            <person name="Zhang N."/>
            <person name="Huang Z."/>
            <person name="Zhu Q."/>
            <person name="Feng Y."/>
            <person name="Mount A."/>
            <person name="Hedgecock D."/>
            <person name="Xu Z."/>
            <person name="Liu Y."/>
            <person name="Domazet-Loso T."/>
            <person name="Du Y."/>
            <person name="Sun X."/>
            <person name="Zhang S."/>
            <person name="Liu B."/>
            <person name="Cheng P."/>
            <person name="Jiang X."/>
            <person name="Li J."/>
            <person name="Fan D."/>
            <person name="Wang W."/>
            <person name="Fu W."/>
            <person name="Wang T."/>
            <person name="Wang B."/>
            <person name="Zhang J."/>
            <person name="Peng Z."/>
            <person name="Li Y."/>
            <person name="Li N."/>
            <person name="Wang J."/>
            <person name="Chen M."/>
            <person name="He Y."/>
            <person name="Tan F."/>
            <person name="Song X."/>
            <person name="Zheng Q."/>
            <person name="Huang R."/>
            <person name="Yang H."/>
            <person name="Du X."/>
            <person name="Chen L."/>
            <person name="Yang M."/>
            <person name="Gaffney P.M."/>
            <person name="Wang S."/>
            <person name="Luo L."/>
            <person name="She Z."/>
            <person name="Ming Y."/>
            <person name="Huang W."/>
            <person name="Zhang S."/>
            <person name="Huang B."/>
            <person name="Zhang Y."/>
            <person name="Qu T."/>
            <person name="Ni P."/>
            <person name="Miao G."/>
            <person name="Wang J."/>
            <person name="Wang Q."/>
            <person name="Steinberg C.E."/>
            <person name="Wang H."/>
            <person name="Li N."/>
            <person name="Qian L."/>
            <person name="Zhang G."/>
            <person name="Li Y."/>
            <person name="Yang H."/>
            <person name="Liu X."/>
            <person name="Wang J."/>
            <person name="Yin Y."/>
            <person name="Wang J."/>
        </authorList>
    </citation>
    <scope>NUCLEOTIDE SEQUENCE [LARGE SCALE GENOMIC DNA]</scope>
    <source>
        <strain evidence="4">05x7-T-G4-1.051#20</strain>
    </source>
</reference>
<dbReference type="Pfam" id="PF10263">
    <property type="entry name" value="SprT-like"/>
    <property type="match status" value="1"/>
</dbReference>
<dbReference type="GO" id="GO:0061630">
    <property type="term" value="F:ubiquitin protein ligase activity"/>
    <property type="evidence" value="ECO:0007669"/>
    <property type="project" value="InterPro"/>
</dbReference>
<dbReference type="HOGENOM" id="CLU_364195_0_0_1"/>
<evidence type="ECO:0000313" key="4">
    <source>
        <dbReference type="EMBL" id="EKC24574.1"/>
    </source>
</evidence>
<dbReference type="InterPro" id="IPR006800">
    <property type="entry name" value="Pellino_fam"/>
</dbReference>
<dbReference type="GO" id="GO:0008592">
    <property type="term" value="P:regulation of Toll signaling pathway"/>
    <property type="evidence" value="ECO:0007669"/>
    <property type="project" value="InterPro"/>
</dbReference>
<comment type="similarity">
    <text evidence="1">Belongs to the pellino family.</text>
</comment>
<protein>
    <submittedName>
        <fullName evidence="4">Protein pellino</fullName>
    </submittedName>
</protein>
<evidence type="ECO:0000256" key="3">
    <source>
        <dbReference type="SAM" id="MobiDB-lite"/>
    </source>
</evidence>
<evidence type="ECO:0000256" key="2">
    <source>
        <dbReference type="ARBA" id="ARBA00022553"/>
    </source>
</evidence>
<dbReference type="PANTHER" id="PTHR12098:SF2">
    <property type="entry name" value="PROTEIN PELLINO"/>
    <property type="match status" value="1"/>
</dbReference>
<dbReference type="InterPro" id="IPR048334">
    <property type="entry name" value="Pellino_FHA"/>
</dbReference>
<dbReference type="InterPro" id="IPR006640">
    <property type="entry name" value="SprT-like_domain"/>
</dbReference>
<proteinExistence type="inferred from homology"/>
<dbReference type="GO" id="GO:0006974">
    <property type="term" value="P:DNA damage response"/>
    <property type="evidence" value="ECO:0007669"/>
    <property type="project" value="UniProtKB-ARBA"/>
</dbReference>
<dbReference type="InParanoid" id="K1PZU3"/>
<dbReference type="SMART" id="SM00731">
    <property type="entry name" value="SprT"/>
    <property type="match status" value="1"/>
</dbReference>
<feature type="compositionally biased region" description="Basic and acidic residues" evidence="3">
    <location>
        <begin position="232"/>
        <end position="241"/>
    </location>
</feature>
<gene>
    <name evidence="4" type="ORF">CGI_10024357</name>
</gene>
<dbReference type="PANTHER" id="PTHR12098">
    <property type="entry name" value="E3 UBIQUITIN-PROTEIN LIGASE PELLINO-RELATED"/>
    <property type="match status" value="1"/>
</dbReference>
<dbReference type="Pfam" id="PF04710">
    <property type="entry name" value="Pellino_FHA"/>
    <property type="match status" value="1"/>
</dbReference>
<dbReference type="Pfam" id="PF22934">
    <property type="entry name" value="SPRTN_ZBD"/>
    <property type="match status" value="1"/>
</dbReference>
<feature type="compositionally biased region" description="Low complexity" evidence="3">
    <location>
        <begin position="343"/>
        <end position="360"/>
    </location>
</feature>
<keyword evidence="2" id="KW-0597">Phosphoprotein</keyword>
<name>K1PZU3_MAGGI</name>
<sequence>MDADLALALKLQEEFDRAENVACVESGPLSSTPGAPLSLADQSWEVMDPNPDIRALFLQYNDRFFWGRLAGIEHEMIHAYLFVTDNNKDHDGHGPEFHKHMYRINKEAGVNITVYHTFHDEVAEYRQHWWRCNGPCQSRKPYFGYVKRAMNRAPGPRDPWFRDHQNSCNGTFIKVKEPENYGKKKKKGEGKPDKTSSKAVEQKSPNKDIRTFFGKGHVLSSRSPTKASPQKEVTKKPEVKGLPKFYDTDSDDELDLLAVHPQKNPAKTKNIDYDTSCDEKDLPEAILKDLLSDSEDELLCDALDSQEKLSSPSPSKTTNNDFNVYNRSMDCVMVDKGPVAHKPPSSSGCQSSPLLSQGSPTKQNRSAIKYGELIILGYNGHLPSGDKGRKKSKFILGKKPSGNGVKPFRKHVVKNAQAAKALQDPQSHSVTYTLSRHQAVVVEYKQDEDTDMFQIGRSSEPPIDFVVMDTIPGNLRSMNEGITQSTISRFACRILVDRNPPYTARIYAAGFDSGKNIFLGEKAVKWYVGEEIDGLTTNGVFIMKPQEGFYPPGKPGVWREVSVGGAIYPLRESRSAPLKTNQIKDEDNVLQDGTLIDLCGATLLWRSALGLISSPSEHEFENLVETINAGRPQCPVGLNTLVLPKKGTLGLSDRQPYVYLQCGHVHGQHQWGQKDDKTARTCPLCLKDGTFIKLKMGCELSFYADSDPPTHCFNPCGHMASEKTVRYWSELPVPHGCQGFQAICPFCATPLCAETGFIKLIFQDNTD</sequence>
<feature type="region of interest" description="Disordered" evidence="3">
    <location>
        <begin position="339"/>
        <end position="363"/>
    </location>
</feature>
<dbReference type="EMBL" id="JH817706">
    <property type="protein sequence ID" value="EKC24574.1"/>
    <property type="molecule type" value="Genomic_DNA"/>
</dbReference>
<dbReference type="InterPro" id="IPR055220">
    <property type="entry name" value="SPRTN_ZBD"/>
</dbReference>
<dbReference type="FunCoup" id="K1PZU3">
    <property type="interactions" value="747"/>
</dbReference>
<feature type="compositionally biased region" description="Basic and acidic residues" evidence="3">
    <location>
        <begin position="189"/>
        <end position="210"/>
    </location>
</feature>
<dbReference type="GO" id="GO:0000209">
    <property type="term" value="P:protein polyubiquitination"/>
    <property type="evidence" value="ECO:0007669"/>
    <property type="project" value="InterPro"/>
</dbReference>
<organism evidence="4">
    <name type="scientific">Magallana gigas</name>
    <name type="common">Pacific oyster</name>
    <name type="synonym">Crassostrea gigas</name>
    <dbReference type="NCBI Taxonomy" id="29159"/>
    <lineage>
        <taxon>Eukaryota</taxon>
        <taxon>Metazoa</taxon>
        <taxon>Spiralia</taxon>
        <taxon>Lophotrochozoa</taxon>
        <taxon>Mollusca</taxon>
        <taxon>Bivalvia</taxon>
        <taxon>Autobranchia</taxon>
        <taxon>Pteriomorphia</taxon>
        <taxon>Ostreida</taxon>
        <taxon>Ostreoidea</taxon>
        <taxon>Ostreidae</taxon>
        <taxon>Magallana</taxon>
    </lineage>
</organism>
<dbReference type="InterPro" id="IPR048335">
    <property type="entry name" value="Pellino_RING"/>
</dbReference>
<dbReference type="AlphaFoldDB" id="K1PZU3"/>